<reference evidence="2" key="1">
    <citation type="submission" date="2019-10" db="EMBL/GenBank/DDBJ databases">
        <authorList>
            <person name="Nor Muhammad N."/>
        </authorList>
    </citation>
    <scope>NUCLEOTIDE SEQUENCE</scope>
</reference>
<accession>A0A5K1K0U5</accession>
<gene>
    <name evidence="2" type="primary">Q75T36</name>
</gene>
<evidence type="ECO:0000256" key="1">
    <source>
        <dbReference type="SAM" id="MobiDB-lite"/>
    </source>
</evidence>
<feature type="region of interest" description="Disordered" evidence="1">
    <location>
        <begin position="85"/>
        <end position="112"/>
    </location>
</feature>
<protein>
    <submittedName>
        <fullName evidence="2">Catalytic subunit of cAMP-dependent protein kinase</fullName>
    </submittedName>
</protein>
<keyword evidence="2" id="KW-0418">Kinase</keyword>
<feature type="compositionally biased region" description="Polar residues" evidence="1">
    <location>
        <begin position="85"/>
        <end position="107"/>
    </location>
</feature>
<keyword evidence="2" id="KW-0808">Transferase</keyword>
<organism evidence="2">
    <name type="scientific">Ganoderma boninense</name>
    <dbReference type="NCBI Taxonomy" id="34458"/>
    <lineage>
        <taxon>Eukaryota</taxon>
        <taxon>Fungi</taxon>
        <taxon>Dikarya</taxon>
        <taxon>Basidiomycota</taxon>
        <taxon>Agaricomycotina</taxon>
        <taxon>Agaricomycetes</taxon>
        <taxon>Polyporales</taxon>
        <taxon>Polyporaceae</taxon>
        <taxon>Ganoderma</taxon>
    </lineage>
</organism>
<name>A0A5K1K0U5_9APHY</name>
<dbReference type="AlphaFoldDB" id="A0A5K1K0U5"/>
<evidence type="ECO:0000313" key="2">
    <source>
        <dbReference type="EMBL" id="VWO98950.1"/>
    </source>
</evidence>
<proteinExistence type="predicted"/>
<sequence>MAANRPQSPEYVTYARIAKNQSGTTCLEFRSPAPQSHAPKVVPTVARMLGELYPDLSTIKSEAVEGHTQSGSGTSVVATTRVQHRSSSIASAVQNQADTSRAGTPSVSLRHPQSIPSAAARSASVRTITPAVVPDVATSSTPMSVGSLHFPVSPEAHRMRDAGVRSVTATSSPSVLKLDDVDPQTYKRETKLCQLTEDEKTAMRSRKGKAVQVERTFTAWFESTAALPLATPPDLSAHDEIQLGDLYWHESPLGVQLWLWAENEDDIPVWKPVRLGLSRESDGRRLFLNPSGKPSWMTNNWYHKQKAAPRNVFVLRYQE</sequence>
<dbReference type="EMBL" id="LR727294">
    <property type="protein sequence ID" value="VWO98950.1"/>
    <property type="molecule type" value="Genomic_DNA"/>
</dbReference>
<dbReference type="GO" id="GO:0016301">
    <property type="term" value="F:kinase activity"/>
    <property type="evidence" value="ECO:0007669"/>
    <property type="project" value="UniProtKB-KW"/>
</dbReference>